<proteinExistence type="predicted"/>
<dbReference type="EMBL" id="LR215973">
    <property type="protein sequence ID" value="VFA99558.1"/>
    <property type="molecule type" value="Genomic_DNA"/>
</dbReference>
<gene>
    <name evidence="1" type="ORF">NCTC10797_03342</name>
</gene>
<dbReference type="Proteomes" id="UP000290439">
    <property type="component" value="Chromosome"/>
</dbReference>
<sequence length="294" mass="27959">MSWVSGGRLAAPRDAASRIGGCDAAGRVGPAVERSAAMVGSGAGCAGGRGVVRRSRSVAVSPEPAAGSAVLGVRRSGAVAGGGATTSVGWGRVVRVPGCRLAVLGDAGSSVGVRGAAGRGRSAVERSGSAALRRSPGREGSGAAATGVCGGGVVARWTPGRMSAAPADAVSRAAGCGVAARAPLVVVLRARDAAVAGAVGCPAGPAAVAAGLRLDQGVGRGARPGVGAAASTSRSAAGSAVTLAGRASAAAMAAFSSATVSVASAITRSRRATMARISARSRGDDRLITLSCSP</sequence>
<dbReference type="AlphaFoldDB" id="A0A4U8WCM5"/>
<accession>A0A4U8WCM5</accession>
<name>A0A4U8WCM5_9NOCA</name>
<evidence type="ECO:0000313" key="2">
    <source>
        <dbReference type="Proteomes" id="UP000290439"/>
    </source>
</evidence>
<reference evidence="1 2" key="1">
    <citation type="submission" date="2019-02" db="EMBL/GenBank/DDBJ databases">
        <authorList>
            <consortium name="Pathogen Informatics"/>
        </authorList>
    </citation>
    <scope>NUCLEOTIDE SEQUENCE [LARGE SCALE GENOMIC DNA]</scope>
    <source>
        <strain evidence="1 2">3012STDY6756504</strain>
    </source>
</reference>
<evidence type="ECO:0000313" key="1">
    <source>
        <dbReference type="EMBL" id="VFA99558.1"/>
    </source>
</evidence>
<protein>
    <submittedName>
        <fullName evidence="1">Uncharacterized protein</fullName>
    </submittedName>
</protein>
<organism evidence="1 2">
    <name type="scientific">Nocardia cyriacigeorgica</name>
    <dbReference type="NCBI Taxonomy" id="135487"/>
    <lineage>
        <taxon>Bacteria</taxon>
        <taxon>Bacillati</taxon>
        <taxon>Actinomycetota</taxon>
        <taxon>Actinomycetes</taxon>
        <taxon>Mycobacteriales</taxon>
        <taxon>Nocardiaceae</taxon>
        <taxon>Nocardia</taxon>
    </lineage>
</organism>